<dbReference type="Pfam" id="PF01895">
    <property type="entry name" value="PhoU"/>
    <property type="match status" value="1"/>
</dbReference>
<gene>
    <name evidence="2" type="ORF">SAMN05216564_107105</name>
</gene>
<keyword evidence="3" id="KW-1185">Reference proteome</keyword>
<evidence type="ECO:0000313" key="2">
    <source>
        <dbReference type="EMBL" id="SDY64254.1"/>
    </source>
</evidence>
<dbReference type="OrthoDB" id="40991at2157"/>
<evidence type="ECO:0000313" key="3">
    <source>
        <dbReference type="Proteomes" id="UP000199079"/>
    </source>
</evidence>
<proteinExistence type="predicted"/>
<dbReference type="GO" id="GO:0003677">
    <property type="term" value="F:DNA binding"/>
    <property type="evidence" value="ECO:0007669"/>
    <property type="project" value="InterPro"/>
</dbReference>
<dbReference type="SUPFAM" id="SSF109755">
    <property type="entry name" value="PhoU-like"/>
    <property type="match status" value="1"/>
</dbReference>
<organism evidence="2 3">
    <name type="scientific">Halopenitus persicus</name>
    <dbReference type="NCBI Taxonomy" id="1048396"/>
    <lineage>
        <taxon>Archaea</taxon>
        <taxon>Methanobacteriati</taxon>
        <taxon>Methanobacteriota</taxon>
        <taxon>Stenosarchaea group</taxon>
        <taxon>Halobacteria</taxon>
        <taxon>Halobacteriales</taxon>
        <taxon>Haloferacaceae</taxon>
        <taxon>Halopenitus</taxon>
    </lineage>
</organism>
<dbReference type="GO" id="GO:0045936">
    <property type="term" value="P:negative regulation of phosphate metabolic process"/>
    <property type="evidence" value="ECO:0007669"/>
    <property type="project" value="InterPro"/>
</dbReference>
<dbReference type="PANTHER" id="PTHR42930">
    <property type="entry name" value="PHOSPHATE-SPECIFIC TRANSPORT SYSTEM ACCESSORY PROTEIN PHOU"/>
    <property type="match status" value="1"/>
</dbReference>
<dbReference type="InterPro" id="IPR028366">
    <property type="entry name" value="PhoU"/>
</dbReference>
<dbReference type="RefSeq" id="WP_092733711.1">
    <property type="nucleotide sequence ID" value="NZ_FNPC01000007.1"/>
</dbReference>
<dbReference type="Proteomes" id="UP000199079">
    <property type="component" value="Unassembled WGS sequence"/>
</dbReference>
<dbReference type="InterPro" id="IPR026022">
    <property type="entry name" value="PhoU_dom"/>
</dbReference>
<dbReference type="InterPro" id="IPR007159">
    <property type="entry name" value="SpoVT-AbrB_dom"/>
</dbReference>
<feature type="domain" description="SpoVT-AbrB" evidence="1">
    <location>
        <begin position="8"/>
        <end position="54"/>
    </location>
</feature>
<accession>A0A1H3LJW5</accession>
<evidence type="ECO:0000259" key="1">
    <source>
        <dbReference type="SMART" id="SM00966"/>
    </source>
</evidence>
<protein>
    <submittedName>
        <fullName evidence="2">Phosphate uptake regulator</fullName>
    </submittedName>
</protein>
<dbReference type="InterPro" id="IPR038078">
    <property type="entry name" value="PhoU-like_sf"/>
</dbReference>
<dbReference type="Gene3D" id="1.20.58.220">
    <property type="entry name" value="Phosphate transport system protein phou homolog 2, domain 2"/>
    <property type="match status" value="1"/>
</dbReference>
<dbReference type="SMART" id="SM00966">
    <property type="entry name" value="SpoVT_AbrB"/>
    <property type="match status" value="1"/>
</dbReference>
<dbReference type="EMBL" id="FNPC01000007">
    <property type="protein sequence ID" value="SDY64254.1"/>
    <property type="molecule type" value="Genomic_DNA"/>
</dbReference>
<name>A0A1H3LJW5_9EURY</name>
<dbReference type="GO" id="GO:0030643">
    <property type="term" value="P:intracellular phosphate ion homeostasis"/>
    <property type="evidence" value="ECO:0007669"/>
    <property type="project" value="InterPro"/>
</dbReference>
<reference evidence="3" key="1">
    <citation type="submission" date="2016-10" db="EMBL/GenBank/DDBJ databases">
        <authorList>
            <person name="Varghese N."/>
            <person name="Submissions S."/>
        </authorList>
    </citation>
    <scope>NUCLEOTIDE SEQUENCE [LARGE SCALE GENOMIC DNA]</scope>
    <source>
        <strain evidence="3">DC30,IBRC 10041,KCTC 4046</strain>
    </source>
</reference>
<dbReference type="PANTHER" id="PTHR42930:SF6">
    <property type="entry name" value="PHOSPHATE REGULATORY PROTEIN-LIKE PROTEIN"/>
    <property type="match status" value="1"/>
</dbReference>
<sequence length="332" mass="36609">METRKVQLSGGTTYTVSLPKQWANEHGVTAGDLLSLKPRDDGALIVQVLDNGRDQASATVDVSDYGPDEVRVAIHALYILGFDHITLRLGDDEANLRAARETTRLLVGIEVLERDAASFTIHSVMSADHVSVRKSIIRLELIVDAMQQDAVTALCENDADLAAEAATRDNEADKLHALLTRCLRRSLGVFDEVQKLEHDRASLFEHYQVARQLERIGDHAEKIAGLSTDLDASNGEISAAIPSLDRRARDIRNAATDVVLSDDPVDIAYDAIADCDALIADIDDRRRSLYDHSDSGEAYTYGIVLDSIQRTAEYGANIADIAVQRHYRHSHW</sequence>
<dbReference type="AlphaFoldDB" id="A0A1H3LJW5"/>
<dbReference type="Pfam" id="PF04014">
    <property type="entry name" value="MazE_antitoxin"/>
    <property type="match status" value="1"/>
</dbReference>